<dbReference type="PRINTS" id="PR00344">
    <property type="entry name" value="BCTRLSENSOR"/>
</dbReference>
<dbReference type="InterPro" id="IPR035965">
    <property type="entry name" value="PAS-like_dom_sf"/>
</dbReference>
<dbReference type="Pfam" id="PF02518">
    <property type="entry name" value="HATPase_c"/>
    <property type="match status" value="1"/>
</dbReference>
<feature type="region of interest" description="Disordered" evidence="7">
    <location>
        <begin position="394"/>
        <end position="442"/>
    </location>
</feature>
<sequence length="442" mass="49683">MSDTTDDLGDRLTAAAEEHDGTVADLLTDAAEQITAQRDQVSELRAELEETNEGMVALTLELEEAEERYRSLFENAVEGIYKTTPDGHRYVMANQSMADVLGYESPAALQRAVSDVSEDVFVDQDRFEEYKAALREGEALENFEYRVRRRDGEIRWVSDNAKPLYDKGVCSGFRGGVIDITELKEYEERLETRNEELEALNRVVRHDISNDMQIIRSWAERLERLVGEEGERAIENILTTSDHIISLTDDAREFVETLTGPEEPEIEPVSLDEMLSYELERQRDAHEDATFRLTTEVPTVNVTANEMLSSVFRNLLQNAVQHNDTDDPTIEITCDVRDETVELRFADDGPGVPDERKEQIFGKGEQSIDSEGTGIGLYLVNQLVSNYGGDVWVEDREGRSPSGNRPQAGDRSELRSAGSRPQAGDNEPRGAVFVVQLPRADS</sequence>
<dbReference type="InterPro" id="IPR013655">
    <property type="entry name" value="PAS_fold_3"/>
</dbReference>
<evidence type="ECO:0000256" key="4">
    <source>
        <dbReference type="ARBA" id="ARBA00022679"/>
    </source>
</evidence>
<dbReference type="PANTHER" id="PTHR43304:SF1">
    <property type="entry name" value="PAC DOMAIN-CONTAINING PROTEIN"/>
    <property type="match status" value="1"/>
</dbReference>
<keyword evidence="12" id="KW-1185">Reference proteome</keyword>
<keyword evidence="11" id="KW-0547">Nucleotide-binding</keyword>
<feature type="domain" description="PAC" evidence="10">
    <location>
        <begin position="141"/>
        <end position="192"/>
    </location>
</feature>
<dbReference type="InterPro" id="IPR005467">
    <property type="entry name" value="His_kinase_dom"/>
</dbReference>
<dbReference type="PROSITE" id="PS50109">
    <property type="entry name" value="HIS_KIN"/>
    <property type="match status" value="1"/>
</dbReference>
<dbReference type="SMART" id="SM00086">
    <property type="entry name" value="PAC"/>
    <property type="match status" value="1"/>
</dbReference>
<evidence type="ECO:0000256" key="5">
    <source>
        <dbReference type="ARBA" id="ARBA00022777"/>
    </source>
</evidence>
<keyword evidence="6" id="KW-0175">Coiled coil</keyword>
<evidence type="ECO:0000256" key="7">
    <source>
        <dbReference type="SAM" id="MobiDB-lite"/>
    </source>
</evidence>
<evidence type="ECO:0000313" key="11">
    <source>
        <dbReference type="EMBL" id="MFD1587534.1"/>
    </source>
</evidence>
<dbReference type="Gene3D" id="3.30.450.20">
    <property type="entry name" value="PAS domain"/>
    <property type="match status" value="1"/>
</dbReference>
<evidence type="ECO:0000256" key="3">
    <source>
        <dbReference type="ARBA" id="ARBA00022553"/>
    </source>
</evidence>
<evidence type="ECO:0000256" key="2">
    <source>
        <dbReference type="ARBA" id="ARBA00012438"/>
    </source>
</evidence>
<organism evidence="11 12">
    <name type="scientific">Halorientalis brevis</name>
    <dbReference type="NCBI Taxonomy" id="1126241"/>
    <lineage>
        <taxon>Archaea</taxon>
        <taxon>Methanobacteriati</taxon>
        <taxon>Methanobacteriota</taxon>
        <taxon>Stenosarchaea group</taxon>
        <taxon>Halobacteria</taxon>
        <taxon>Halobacteriales</taxon>
        <taxon>Haloarculaceae</taxon>
        <taxon>Halorientalis</taxon>
    </lineage>
</organism>
<dbReference type="Proteomes" id="UP001597119">
    <property type="component" value="Unassembled WGS sequence"/>
</dbReference>
<feature type="domain" description="Histidine kinase" evidence="8">
    <location>
        <begin position="203"/>
        <end position="441"/>
    </location>
</feature>
<dbReference type="PROSITE" id="PS50113">
    <property type="entry name" value="PAC"/>
    <property type="match status" value="1"/>
</dbReference>
<dbReference type="InterPro" id="IPR004358">
    <property type="entry name" value="Sig_transdc_His_kin-like_C"/>
</dbReference>
<dbReference type="GO" id="GO:0005524">
    <property type="term" value="F:ATP binding"/>
    <property type="evidence" value="ECO:0007669"/>
    <property type="project" value="UniProtKB-KW"/>
</dbReference>
<evidence type="ECO:0000256" key="6">
    <source>
        <dbReference type="SAM" id="Coils"/>
    </source>
</evidence>
<dbReference type="SUPFAM" id="SSF55785">
    <property type="entry name" value="PYP-like sensor domain (PAS domain)"/>
    <property type="match status" value="1"/>
</dbReference>
<keyword evidence="4" id="KW-0808">Transferase</keyword>
<dbReference type="EMBL" id="JBHUDJ010000003">
    <property type="protein sequence ID" value="MFD1587534.1"/>
    <property type="molecule type" value="Genomic_DNA"/>
</dbReference>
<dbReference type="Gene3D" id="3.30.565.10">
    <property type="entry name" value="Histidine kinase-like ATPase, C-terminal domain"/>
    <property type="match status" value="1"/>
</dbReference>
<dbReference type="InterPro" id="IPR000014">
    <property type="entry name" value="PAS"/>
</dbReference>
<dbReference type="AlphaFoldDB" id="A0ABD6CCH5"/>
<feature type="coiled-coil region" evidence="6">
    <location>
        <begin position="180"/>
        <end position="207"/>
    </location>
</feature>
<reference evidence="11 12" key="1">
    <citation type="journal article" date="2019" name="Int. J. Syst. Evol. Microbiol.">
        <title>The Global Catalogue of Microorganisms (GCM) 10K type strain sequencing project: providing services to taxonomists for standard genome sequencing and annotation.</title>
        <authorList>
            <consortium name="The Broad Institute Genomics Platform"/>
            <consortium name="The Broad Institute Genome Sequencing Center for Infectious Disease"/>
            <person name="Wu L."/>
            <person name="Ma J."/>
        </authorList>
    </citation>
    <scope>NUCLEOTIDE SEQUENCE [LARGE SCALE GENOMIC DNA]</scope>
    <source>
        <strain evidence="11 12">CGMCC 1.12125</strain>
    </source>
</reference>
<comment type="caution">
    <text evidence="11">The sequence shown here is derived from an EMBL/GenBank/DDBJ whole genome shotgun (WGS) entry which is preliminary data.</text>
</comment>
<evidence type="ECO:0000313" key="12">
    <source>
        <dbReference type="Proteomes" id="UP001597119"/>
    </source>
</evidence>
<dbReference type="InterPro" id="IPR001610">
    <property type="entry name" value="PAC"/>
</dbReference>
<evidence type="ECO:0000259" key="8">
    <source>
        <dbReference type="PROSITE" id="PS50109"/>
    </source>
</evidence>
<comment type="catalytic activity">
    <reaction evidence="1">
        <text>ATP + protein L-histidine = ADP + protein N-phospho-L-histidine.</text>
        <dbReference type="EC" id="2.7.13.3"/>
    </reaction>
</comment>
<dbReference type="GO" id="GO:0004673">
    <property type="term" value="F:protein histidine kinase activity"/>
    <property type="evidence" value="ECO:0007669"/>
    <property type="project" value="UniProtKB-EC"/>
</dbReference>
<accession>A0ABD6CCH5</accession>
<evidence type="ECO:0000256" key="1">
    <source>
        <dbReference type="ARBA" id="ARBA00000085"/>
    </source>
</evidence>
<dbReference type="SUPFAM" id="SSF55874">
    <property type="entry name" value="ATPase domain of HSP90 chaperone/DNA topoisomerase II/histidine kinase"/>
    <property type="match status" value="1"/>
</dbReference>
<dbReference type="SMART" id="SM00387">
    <property type="entry name" value="HATPase_c"/>
    <property type="match status" value="1"/>
</dbReference>
<dbReference type="PROSITE" id="PS50112">
    <property type="entry name" value="PAS"/>
    <property type="match status" value="1"/>
</dbReference>
<dbReference type="Pfam" id="PF08447">
    <property type="entry name" value="PAS_3"/>
    <property type="match status" value="1"/>
</dbReference>
<dbReference type="RefSeq" id="WP_247373125.1">
    <property type="nucleotide sequence ID" value="NZ_JALLGV010000001.1"/>
</dbReference>
<dbReference type="SUPFAM" id="SSF47384">
    <property type="entry name" value="Homodimeric domain of signal transducing histidine kinase"/>
    <property type="match status" value="1"/>
</dbReference>
<evidence type="ECO:0000259" key="9">
    <source>
        <dbReference type="PROSITE" id="PS50112"/>
    </source>
</evidence>
<dbReference type="EC" id="2.7.13.3" evidence="2"/>
<dbReference type="InterPro" id="IPR036890">
    <property type="entry name" value="HATPase_C_sf"/>
</dbReference>
<name>A0ABD6CCH5_9EURY</name>
<dbReference type="NCBIfam" id="TIGR00229">
    <property type="entry name" value="sensory_box"/>
    <property type="match status" value="1"/>
</dbReference>
<keyword evidence="11" id="KW-0067">ATP-binding</keyword>
<dbReference type="InterPro" id="IPR003594">
    <property type="entry name" value="HATPase_dom"/>
</dbReference>
<protein>
    <recommendedName>
        <fullName evidence="2">histidine kinase</fullName>
        <ecNumber evidence="2">2.7.13.3</ecNumber>
    </recommendedName>
</protein>
<proteinExistence type="predicted"/>
<dbReference type="InterPro" id="IPR052162">
    <property type="entry name" value="Sensor_kinase/Photoreceptor"/>
</dbReference>
<dbReference type="InterPro" id="IPR000700">
    <property type="entry name" value="PAS-assoc_C"/>
</dbReference>
<dbReference type="CDD" id="cd00130">
    <property type="entry name" value="PAS"/>
    <property type="match status" value="1"/>
</dbReference>
<feature type="coiled-coil region" evidence="6">
    <location>
        <begin position="27"/>
        <end position="75"/>
    </location>
</feature>
<dbReference type="InterPro" id="IPR036097">
    <property type="entry name" value="HisK_dim/P_sf"/>
</dbReference>
<evidence type="ECO:0000259" key="10">
    <source>
        <dbReference type="PROSITE" id="PS50113"/>
    </source>
</evidence>
<dbReference type="PANTHER" id="PTHR43304">
    <property type="entry name" value="PHYTOCHROME-LIKE PROTEIN CPH1"/>
    <property type="match status" value="1"/>
</dbReference>
<gene>
    <name evidence="11" type="ORF">ACFR9U_11105</name>
</gene>
<keyword evidence="5" id="KW-0418">Kinase</keyword>
<feature type="domain" description="PAS" evidence="9">
    <location>
        <begin position="65"/>
        <end position="111"/>
    </location>
</feature>
<keyword evidence="3" id="KW-0597">Phosphoprotein</keyword>